<feature type="compositionally biased region" description="Polar residues" evidence="1">
    <location>
        <begin position="72"/>
        <end position="93"/>
    </location>
</feature>
<evidence type="ECO:0000313" key="2">
    <source>
        <dbReference type="EMBL" id="UMM19960.1"/>
    </source>
</evidence>
<reference evidence="2 3" key="1">
    <citation type="submission" date="2022-04" db="EMBL/GenBank/DDBJ databases">
        <title>Chromosome-level reference genomes for two strains of Caenorhabditis briggsae: an improved platform for comparative genomics.</title>
        <authorList>
            <person name="Stevens L."/>
            <person name="Andersen E."/>
        </authorList>
    </citation>
    <scope>NUCLEOTIDE SEQUENCE [LARGE SCALE GENOMIC DNA]</scope>
    <source>
        <strain evidence="2">VX34</strain>
        <tissue evidence="2">Whole-organism</tissue>
    </source>
</reference>
<accession>A0AAE9EEL4</accession>
<dbReference type="AlphaFoldDB" id="A0AAE9EEL4"/>
<organism evidence="2 3">
    <name type="scientific">Caenorhabditis briggsae</name>
    <dbReference type="NCBI Taxonomy" id="6238"/>
    <lineage>
        <taxon>Eukaryota</taxon>
        <taxon>Metazoa</taxon>
        <taxon>Ecdysozoa</taxon>
        <taxon>Nematoda</taxon>
        <taxon>Chromadorea</taxon>
        <taxon>Rhabditida</taxon>
        <taxon>Rhabditina</taxon>
        <taxon>Rhabditomorpha</taxon>
        <taxon>Rhabditoidea</taxon>
        <taxon>Rhabditidae</taxon>
        <taxon>Peloderinae</taxon>
        <taxon>Caenorhabditis</taxon>
    </lineage>
</organism>
<protein>
    <submittedName>
        <fullName evidence="2">Uncharacterized protein</fullName>
    </submittedName>
</protein>
<dbReference type="EMBL" id="CP092621">
    <property type="protein sequence ID" value="UMM19960.1"/>
    <property type="molecule type" value="Genomic_DNA"/>
</dbReference>
<dbReference type="Proteomes" id="UP000829354">
    <property type="component" value="Chromosome II"/>
</dbReference>
<evidence type="ECO:0000313" key="3">
    <source>
        <dbReference type="Proteomes" id="UP000829354"/>
    </source>
</evidence>
<feature type="region of interest" description="Disordered" evidence="1">
    <location>
        <begin position="40"/>
        <end position="102"/>
    </location>
</feature>
<sequence length="142" mass="16410">MASITAAYDFKYFPRYGKWTKEMQMELDEHSRRMVKLMNHVQDLYKSNSQKKKDQQREDTDADCMIAPESPVFSQSPSTSPAPESPCQSTSPQVPAHQEAMPMEQNYPPVNCTVYYYPTPAECQYSPVYPGIKHQGCTYYHH</sequence>
<evidence type="ECO:0000256" key="1">
    <source>
        <dbReference type="SAM" id="MobiDB-lite"/>
    </source>
</evidence>
<proteinExistence type="predicted"/>
<name>A0AAE9EEL4_CAEBR</name>
<gene>
    <name evidence="2" type="ORF">L5515_015360</name>
</gene>
<keyword evidence="3" id="KW-1185">Reference proteome</keyword>